<feature type="region of interest" description="Disordered" evidence="1">
    <location>
        <begin position="1"/>
        <end position="21"/>
    </location>
</feature>
<feature type="region of interest" description="Disordered" evidence="1">
    <location>
        <begin position="35"/>
        <end position="71"/>
    </location>
</feature>
<feature type="transmembrane region" description="Helical" evidence="2">
    <location>
        <begin position="256"/>
        <end position="277"/>
    </location>
</feature>
<feature type="region of interest" description="Disordered" evidence="1">
    <location>
        <begin position="541"/>
        <end position="576"/>
    </location>
</feature>
<feature type="compositionally biased region" description="Basic and acidic residues" evidence="1">
    <location>
        <begin position="58"/>
        <end position="67"/>
    </location>
</feature>
<feature type="compositionally biased region" description="Polar residues" evidence="1">
    <location>
        <begin position="542"/>
        <end position="576"/>
    </location>
</feature>
<sequence>MSEEKAIKVSGNSLLEEKNSPRDCDIVRIGTADSLTSDTDVMFDKNIQSPQQSAASDSDDRRDDQSRTKSVRRLSTLSRMSELVNMCGPPGPNRSSYETLEDTIQGSNESVSACENESTKNTRTTTHDSKIAKQAIFITNTQSSSQETENTSVVSHTGNFFQRMRLVYETKQITGRDYNIFSRWFLLVSGVVNGLVFGGMCMMATDGRKYWGTFKDKRCIIIMSTLGVFLLLAYTCGLLGYCLARRDHPLIRARGNVYLIIVLLSVVCAALNTWMTLQRGSGIFGTQVVWYTVNSTIRVGAVMTFLGAQVVRQRLIYLLFVLHAMDSSPPRFVNAKTYAWVTLWTAIVCIPVAVLLAIDANQYDRIVSIIASLGWVIMLVILAYYTYLCRSVTQAFSDWRTNLFVGVVVTVSAVGVFIVQNTIFTSTDVKVHETRPDGAVYSVPDGVNLIELYFRGFLTFWVLSVCVLQLFAGMVTIVFFDLHLSHDLDPKYVYEMSKEKTTPEDTYGPDRTAVGDVHYNSFTNIGSSSAANVRRSSATNAMGSSVTNARGSSTNNFRGSSATNVRSGSTLNVRGD</sequence>
<feature type="transmembrane region" description="Helical" evidence="2">
    <location>
        <begin position="220"/>
        <end position="244"/>
    </location>
</feature>
<keyword evidence="2" id="KW-1133">Transmembrane helix</keyword>
<organism evidence="3 4">
    <name type="scientific">Sphaeroforma arctica JP610</name>
    <dbReference type="NCBI Taxonomy" id="667725"/>
    <lineage>
        <taxon>Eukaryota</taxon>
        <taxon>Ichthyosporea</taxon>
        <taxon>Ichthyophonida</taxon>
        <taxon>Sphaeroforma</taxon>
    </lineage>
</organism>
<evidence type="ECO:0000313" key="4">
    <source>
        <dbReference type="Proteomes" id="UP000054560"/>
    </source>
</evidence>
<keyword evidence="2" id="KW-0472">Membrane</keyword>
<evidence type="ECO:0000313" key="3">
    <source>
        <dbReference type="EMBL" id="KNC79577.1"/>
    </source>
</evidence>
<keyword evidence="4" id="KW-1185">Reference proteome</keyword>
<evidence type="ECO:0000256" key="1">
    <source>
        <dbReference type="SAM" id="MobiDB-lite"/>
    </source>
</evidence>
<gene>
    <name evidence="3" type="ORF">SARC_08038</name>
</gene>
<dbReference type="GeneID" id="25908542"/>
<keyword evidence="2" id="KW-0812">Transmembrane</keyword>
<dbReference type="EMBL" id="KQ242280">
    <property type="protein sequence ID" value="KNC79577.1"/>
    <property type="molecule type" value="Genomic_DNA"/>
</dbReference>
<accession>A0A0L0FS21</accession>
<protein>
    <submittedName>
        <fullName evidence="3">Uncharacterized protein</fullName>
    </submittedName>
</protein>
<dbReference type="Proteomes" id="UP000054560">
    <property type="component" value="Unassembled WGS sequence"/>
</dbReference>
<feature type="transmembrane region" description="Helical" evidence="2">
    <location>
        <begin position="184"/>
        <end position="205"/>
    </location>
</feature>
<evidence type="ECO:0000256" key="2">
    <source>
        <dbReference type="SAM" id="Phobius"/>
    </source>
</evidence>
<dbReference type="RefSeq" id="XP_014153479.1">
    <property type="nucleotide sequence ID" value="XM_014298004.1"/>
</dbReference>
<feature type="transmembrane region" description="Helical" evidence="2">
    <location>
        <begin position="337"/>
        <end position="360"/>
    </location>
</feature>
<dbReference type="AlphaFoldDB" id="A0A0L0FS21"/>
<reference evidence="3 4" key="1">
    <citation type="submission" date="2011-02" db="EMBL/GenBank/DDBJ databases">
        <title>The Genome Sequence of Sphaeroforma arctica JP610.</title>
        <authorList>
            <consortium name="The Broad Institute Genome Sequencing Platform"/>
            <person name="Russ C."/>
            <person name="Cuomo C."/>
            <person name="Young S.K."/>
            <person name="Zeng Q."/>
            <person name="Gargeya S."/>
            <person name="Alvarado L."/>
            <person name="Berlin A."/>
            <person name="Chapman S.B."/>
            <person name="Chen Z."/>
            <person name="Freedman E."/>
            <person name="Gellesch M."/>
            <person name="Goldberg J."/>
            <person name="Griggs A."/>
            <person name="Gujja S."/>
            <person name="Heilman E."/>
            <person name="Heiman D."/>
            <person name="Howarth C."/>
            <person name="Mehta T."/>
            <person name="Neiman D."/>
            <person name="Pearson M."/>
            <person name="Roberts A."/>
            <person name="Saif S."/>
            <person name="Shea T."/>
            <person name="Shenoy N."/>
            <person name="Sisk P."/>
            <person name="Stolte C."/>
            <person name="Sykes S."/>
            <person name="White J."/>
            <person name="Yandava C."/>
            <person name="Burger G."/>
            <person name="Gray M.W."/>
            <person name="Holland P.W.H."/>
            <person name="King N."/>
            <person name="Lang F.B.F."/>
            <person name="Roger A.J."/>
            <person name="Ruiz-Trillo I."/>
            <person name="Haas B."/>
            <person name="Nusbaum C."/>
            <person name="Birren B."/>
        </authorList>
    </citation>
    <scope>NUCLEOTIDE SEQUENCE [LARGE SCALE GENOMIC DNA]</scope>
    <source>
        <strain evidence="3 4">JP610</strain>
    </source>
</reference>
<feature type="transmembrane region" description="Helical" evidence="2">
    <location>
        <begin position="458"/>
        <end position="482"/>
    </location>
</feature>
<feature type="transmembrane region" description="Helical" evidence="2">
    <location>
        <begin position="366"/>
        <end position="387"/>
    </location>
</feature>
<proteinExistence type="predicted"/>
<name>A0A0L0FS21_9EUKA</name>
<feature type="transmembrane region" description="Helical" evidence="2">
    <location>
        <begin position="399"/>
        <end position="419"/>
    </location>
</feature>